<protein>
    <submittedName>
        <fullName evidence="2">Phospholipase D family protein</fullName>
    </submittedName>
</protein>
<dbReference type="PROSITE" id="PS50035">
    <property type="entry name" value="PLD"/>
    <property type="match status" value="2"/>
</dbReference>
<dbReference type="Gene3D" id="3.30.870.10">
    <property type="entry name" value="Endonuclease Chain A"/>
    <property type="match status" value="2"/>
</dbReference>
<name>A0A7T9UKI8_9GAMM</name>
<organism evidence="2 3">
    <name type="scientific">Acinetobacter ursingii</name>
    <dbReference type="NCBI Taxonomy" id="108980"/>
    <lineage>
        <taxon>Bacteria</taxon>
        <taxon>Pseudomonadati</taxon>
        <taxon>Pseudomonadota</taxon>
        <taxon>Gammaproteobacteria</taxon>
        <taxon>Moraxellales</taxon>
        <taxon>Moraxellaceae</taxon>
        <taxon>Acinetobacter</taxon>
    </lineage>
</organism>
<accession>A0A7T9UKI8</accession>
<evidence type="ECO:0000259" key="1">
    <source>
        <dbReference type="PROSITE" id="PS50035"/>
    </source>
</evidence>
<dbReference type="PANTHER" id="PTHR21248">
    <property type="entry name" value="CARDIOLIPIN SYNTHASE"/>
    <property type="match status" value="1"/>
</dbReference>
<dbReference type="CDD" id="cd09113">
    <property type="entry name" value="PLDc_ymdC_like_2"/>
    <property type="match status" value="1"/>
</dbReference>
<feature type="domain" description="PLD phosphodiesterase" evidence="1">
    <location>
        <begin position="224"/>
        <end position="251"/>
    </location>
</feature>
<dbReference type="InterPro" id="IPR025202">
    <property type="entry name" value="PLD-like_dom"/>
</dbReference>
<dbReference type="AlphaFoldDB" id="A0A7T9UKI8"/>
<feature type="domain" description="PLD phosphodiesterase" evidence="1">
    <location>
        <begin position="474"/>
        <end position="501"/>
    </location>
</feature>
<gene>
    <name evidence="2" type="ORF">I6I53_07455</name>
</gene>
<dbReference type="PANTHER" id="PTHR21248:SF12">
    <property type="entry name" value="CARDIOLIPIN SYNTHASE C"/>
    <property type="match status" value="1"/>
</dbReference>
<dbReference type="CDD" id="cd09111">
    <property type="entry name" value="PLDc_ymdC_like_1"/>
    <property type="match status" value="1"/>
</dbReference>
<dbReference type="Proteomes" id="UP000595320">
    <property type="component" value="Chromosome"/>
</dbReference>
<evidence type="ECO:0000313" key="3">
    <source>
        <dbReference type="Proteomes" id="UP000595320"/>
    </source>
</evidence>
<dbReference type="SMART" id="SM00155">
    <property type="entry name" value="PLDc"/>
    <property type="match status" value="2"/>
</dbReference>
<dbReference type="Pfam" id="PF13091">
    <property type="entry name" value="PLDc_2"/>
    <property type="match status" value="2"/>
</dbReference>
<sequence length="583" mass="67508">MILNSILNTERLIRMSDFVSVIYLWLIKNYTLGHIIDAYTMAKTFRLTTQYPNFTAKKQISRHFLLGVSCMLVLSLSGCNTLPKPGHEIIQLASQVDTSHTTLAKVVEPLRQQNQGLTGYHLLYDPLEALTARLKLIDKAEKSLDLQYYIWDNDRVGALALHAIIRAADRGVKVRLLIDDNNAKQMEAVLLALSQHQNIEVKLFNPYRFRKFRAIDMVLDLKRINRRMHNKSFIADDQIALIGGRNMTNQYYNSSDNYQFSDVDVMLVGSAVDDIVHSFDDYWNDKYAYSVINIVNAKTHYLRYPELKRQLDEHYELANVQNYLNLAARSHAFDQWFNSNIQFDWVQAKVVKDSPDKIRGKAKKEQHLNFQLIKNLQKPEENVDLVSAYFVPEKQGAKHLSELAQNGVQVRVLTNSFKANDVSIVHAFYGKYRKELLENGVQLYEFLPTLDEEELNKDTRELAKEAKISLKGLSNSSLHAKMMTLDQKQVFIGSFNFDPRSAYLNTEIGVILNSPSLAKSIHQTMDQQLTHYAYKLVLDANHNINWYRQMPNSTKIYKKEPRMKWWQRAGVKMLSWLPIEGFM</sequence>
<dbReference type="GO" id="GO:0030572">
    <property type="term" value="F:phosphatidyltransferase activity"/>
    <property type="evidence" value="ECO:0007669"/>
    <property type="project" value="UniProtKB-ARBA"/>
</dbReference>
<dbReference type="GO" id="GO:0032049">
    <property type="term" value="P:cardiolipin biosynthetic process"/>
    <property type="evidence" value="ECO:0007669"/>
    <property type="project" value="UniProtKB-ARBA"/>
</dbReference>
<dbReference type="SUPFAM" id="SSF56024">
    <property type="entry name" value="Phospholipase D/nuclease"/>
    <property type="match status" value="2"/>
</dbReference>
<proteinExistence type="predicted"/>
<evidence type="ECO:0000313" key="2">
    <source>
        <dbReference type="EMBL" id="QQT87561.1"/>
    </source>
</evidence>
<reference evidence="2 3" key="1">
    <citation type="submission" date="2021-01" db="EMBL/GenBank/DDBJ databases">
        <title>FDA dAtabase for Regulatory Grade micrObial Sequences (FDA-ARGOS): Supporting development and validation of Infectious Disease Dx tests.</title>
        <authorList>
            <person name="Sproer C."/>
            <person name="Gronow S."/>
            <person name="Severitt S."/>
            <person name="Schroder I."/>
            <person name="Tallon L."/>
            <person name="Sadzewicz L."/>
            <person name="Zhao X."/>
            <person name="Boylan J."/>
            <person name="Ott S."/>
            <person name="Bowen H."/>
            <person name="Vavikolanu K."/>
            <person name="Mehta A."/>
            <person name="Aluvathingal J."/>
            <person name="Nadendla S."/>
            <person name="Lowell S."/>
            <person name="Myers T."/>
            <person name="Yan Y."/>
            <person name="Sichtig H."/>
        </authorList>
    </citation>
    <scope>NUCLEOTIDE SEQUENCE [LARGE SCALE GENOMIC DNA]</scope>
    <source>
        <strain evidence="2 3">FDAARGOS_1096</strain>
    </source>
</reference>
<dbReference type="EMBL" id="CP068176">
    <property type="protein sequence ID" value="QQT87561.1"/>
    <property type="molecule type" value="Genomic_DNA"/>
</dbReference>
<dbReference type="InterPro" id="IPR001736">
    <property type="entry name" value="PLipase_D/transphosphatidylase"/>
</dbReference>